<evidence type="ECO:0000256" key="6">
    <source>
        <dbReference type="ARBA" id="ARBA00023136"/>
    </source>
</evidence>
<dbReference type="AlphaFoldDB" id="A0A6A6NP60"/>
<evidence type="ECO:0000256" key="1">
    <source>
        <dbReference type="ARBA" id="ARBA00004141"/>
    </source>
</evidence>
<comment type="subcellular location">
    <subcellularLocation>
        <location evidence="1">Membrane</location>
        <topology evidence="1">Multi-pass membrane protein</topology>
    </subcellularLocation>
</comment>
<dbReference type="EMBL" id="MU001696">
    <property type="protein sequence ID" value="KAF2453565.1"/>
    <property type="molecule type" value="Genomic_DNA"/>
</dbReference>
<keyword evidence="11" id="KW-1185">Reference proteome</keyword>
<sequence length="496" mass="54115">MATRRMTGDALAIPGEAENSGSQAGQGPLPNSRSLSPANVLGALGGWKSTKDNRWRHTLGIILLLVTVILWTTSNFLASTIFADNEYSKPYFVTYINTAFFVIPLAPLLVHTLRHDPAQLVALRDMIANSMYTLRRPFRYTRIRSDADEDNERDAFLKPNDERDDVAEVGGGSNSQQQPLRSGSPSSSVVIGDRLSDSRALRRTSTAITAGTVREGTEEKLSLAETAKLSFEFCLLWFSANYFVAACLEYTTVASSTILTSTSSVWTLLAGTFIGVERFTVRKLLGVLASLAGIVLISTVDMSGMDDENRGTFPHKTPREIAIGDALAFLSAVLYGFYAVLMKKRIGDEGRVNMPLFFGLVGLFNCVLLWPGLAILHWTNIERFELPPNMRILTIVLVNSTSSLISDFCWAYAMLLTSPLVVTVGLSLTIPLSLIGQMVLDSQYSSFVYWLGAAVVFLSFIFINHEEAKEEEGDSSAASAVLTVEDGGERGIGGSQ</sequence>
<feature type="compositionally biased region" description="Polar residues" evidence="7">
    <location>
        <begin position="19"/>
        <end position="34"/>
    </location>
</feature>
<proteinExistence type="inferred from homology"/>
<evidence type="ECO:0000256" key="7">
    <source>
        <dbReference type="SAM" id="MobiDB-lite"/>
    </source>
</evidence>
<keyword evidence="5 8" id="KW-1133">Transmembrane helix</keyword>
<evidence type="ECO:0000313" key="11">
    <source>
        <dbReference type="Proteomes" id="UP000799766"/>
    </source>
</evidence>
<evidence type="ECO:0000259" key="9">
    <source>
        <dbReference type="Pfam" id="PF13127"/>
    </source>
</evidence>
<accession>A0A6A6NP60</accession>
<evidence type="ECO:0000313" key="10">
    <source>
        <dbReference type="EMBL" id="KAF2453565.1"/>
    </source>
</evidence>
<dbReference type="PANTHER" id="PTHR23051:SF0">
    <property type="entry name" value="SOLUTE CARRIER FAMILY 35 MEMBER F5"/>
    <property type="match status" value="1"/>
</dbReference>
<evidence type="ECO:0000256" key="3">
    <source>
        <dbReference type="ARBA" id="ARBA00022448"/>
    </source>
</evidence>
<comment type="similarity">
    <text evidence="2">Belongs to the SLC35F solute transporter family.</text>
</comment>
<evidence type="ECO:0000256" key="8">
    <source>
        <dbReference type="SAM" id="Phobius"/>
    </source>
</evidence>
<keyword evidence="4 8" id="KW-0812">Transmembrane</keyword>
<dbReference type="Proteomes" id="UP000799766">
    <property type="component" value="Unassembled WGS sequence"/>
</dbReference>
<feature type="transmembrane region" description="Helical" evidence="8">
    <location>
        <begin position="420"/>
        <end position="440"/>
    </location>
</feature>
<dbReference type="OrthoDB" id="1436450at2759"/>
<dbReference type="Pfam" id="PF06027">
    <property type="entry name" value="SLC35F"/>
    <property type="match status" value="1"/>
</dbReference>
<dbReference type="InterPro" id="IPR025016">
    <property type="entry name" value="DUF3955"/>
</dbReference>
<feature type="region of interest" description="Disordered" evidence="7">
    <location>
        <begin position="470"/>
        <end position="496"/>
    </location>
</feature>
<feature type="transmembrane region" description="Helical" evidence="8">
    <location>
        <begin position="58"/>
        <end position="78"/>
    </location>
</feature>
<gene>
    <name evidence="10" type="ORF">BDY21DRAFT_355362</name>
</gene>
<dbReference type="InterPro" id="IPR009262">
    <property type="entry name" value="SLC35_F1/F2/F6"/>
</dbReference>
<keyword evidence="3" id="KW-0813">Transport</keyword>
<protein>
    <recommendedName>
        <fullName evidence="9">DUF3955 domain-containing protein</fullName>
    </recommendedName>
</protein>
<feature type="region of interest" description="Disordered" evidence="7">
    <location>
        <begin position="1"/>
        <end position="34"/>
    </location>
</feature>
<organism evidence="10 11">
    <name type="scientific">Lineolata rhizophorae</name>
    <dbReference type="NCBI Taxonomy" id="578093"/>
    <lineage>
        <taxon>Eukaryota</taxon>
        <taxon>Fungi</taxon>
        <taxon>Dikarya</taxon>
        <taxon>Ascomycota</taxon>
        <taxon>Pezizomycotina</taxon>
        <taxon>Dothideomycetes</taxon>
        <taxon>Dothideomycetes incertae sedis</taxon>
        <taxon>Lineolatales</taxon>
        <taxon>Lineolataceae</taxon>
        <taxon>Lineolata</taxon>
    </lineage>
</organism>
<feature type="transmembrane region" description="Helical" evidence="8">
    <location>
        <begin position="321"/>
        <end position="342"/>
    </location>
</feature>
<feature type="transmembrane region" description="Helical" evidence="8">
    <location>
        <begin position="283"/>
        <end position="301"/>
    </location>
</feature>
<feature type="region of interest" description="Disordered" evidence="7">
    <location>
        <begin position="151"/>
        <end position="192"/>
    </location>
</feature>
<evidence type="ECO:0000256" key="2">
    <source>
        <dbReference type="ARBA" id="ARBA00007863"/>
    </source>
</evidence>
<dbReference type="GO" id="GO:0000329">
    <property type="term" value="C:fungal-type vacuole membrane"/>
    <property type="evidence" value="ECO:0007669"/>
    <property type="project" value="TreeGrafter"/>
</dbReference>
<dbReference type="Pfam" id="PF13127">
    <property type="entry name" value="DUF3955"/>
    <property type="match status" value="1"/>
</dbReference>
<name>A0A6A6NP60_9PEZI</name>
<feature type="transmembrane region" description="Helical" evidence="8">
    <location>
        <begin position="446"/>
        <end position="463"/>
    </location>
</feature>
<evidence type="ECO:0000256" key="5">
    <source>
        <dbReference type="ARBA" id="ARBA00022989"/>
    </source>
</evidence>
<dbReference type="SUPFAM" id="SSF103481">
    <property type="entry name" value="Multidrug resistance efflux transporter EmrE"/>
    <property type="match status" value="2"/>
</dbReference>
<keyword evidence="6 8" id="KW-0472">Membrane</keyword>
<feature type="transmembrane region" description="Helical" evidence="8">
    <location>
        <begin position="354"/>
        <end position="378"/>
    </location>
</feature>
<evidence type="ECO:0000256" key="4">
    <source>
        <dbReference type="ARBA" id="ARBA00022692"/>
    </source>
</evidence>
<feature type="domain" description="DUF3955" evidence="9">
    <location>
        <begin position="58"/>
        <end position="109"/>
    </location>
</feature>
<dbReference type="PANTHER" id="PTHR23051">
    <property type="entry name" value="SOLUTE CARRIER FAMILY 35, MEMBER F5"/>
    <property type="match status" value="1"/>
</dbReference>
<dbReference type="InterPro" id="IPR037185">
    <property type="entry name" value="EmrE-like"/>
</dbReference>
<feature type="transmembrane region" description="Helical" evidence="8">
    <location>
        <begin position="90"/>
        <end position="110"/>
    </location>
</feature>
<feature type="compositionally biased region" description="Polar residues" evidence="7">
    <location>
        <begin position="174"/>
        <end position="189"/>
    </location>
</feature>
<dbReference type="GO" id="GO:0022857">
    <property type="term" value="F:transmembrane transporter activity"/>
    <property type="evidence" value="ECO:0007669"/>
    <property type="project" value="InterPro"/>
</dbReference>
<reference evidence="10" key="1">
    <citation type="journal article" date="2020" name="Stud. Mycol.">
        <title>101 Dothideomycetes genomes: a test case for predicting lifestyles and emergence of pathogens.</title>
        <authorList>
            <person name="Haridas S."/>
            <person name="Albert R."/>
            <person name="Binder M."/>
            <person name="Bloem J."/>
            <person name="Labutti K."/>
            <person name="Salamov A."/>
            <person name="Andreopoulos B."/>
            <person name="Baker S."/>
            <person name="Barry K."/>
            <person name="Bills G."/>
            <person name="Bluhm B."/>
            <person name="Cannon C."/>
            <person name="Castanera R."/>
            <person name="Culley D."/>
            <person name="Daum C."/>
            <person name="Ezra D."/>
            <person name="Gonzalez J."/>
            <person name="Henrissat B."/>
            <person name="Kuo A."/>
            <person name="Liang C."/>
            <person name="Lipzen A."/>
            <person name="Lutzoni F."/>
            <person name="Magnuson J."/>
            <person name="Mondo S."/>
            <person name="Nolan M."/>
            <person name="Ohm R."/>
            <person name="Pangilinan J."/>
            <person name="Park H.-J."/>
            <person name="Ramirez L."/>
            <person name="Alfaro M."/>
            <person name="Sun H."/>
            <person name="Tritt A."/>
            <person name="Yoshinaga Y."/>
            <person name="Zwiers L.-H."/>
            <person name="Turgeon B."/>
            <person name="Goodwin S."/>
            <person name="Spatafora J."/>
            <person name="Crous P."/>
            <person name="Grigoriev I."/>
        </authorList>
    </citation>
    <scope>NUCLEOTIDE SEQUENCE</scope>
    <source>
        <strain evidence="10">ATCC 16933</strain>
    </source>
</reference>